<sequence>MTKPPAGDRQRESPMRRTDRRYSELLQELRVAQTGVQVLLACLLALAFTPRFAYLTGFERGVYGVSLLLGAASAAMLIAPVPCHRMLFQRRLKRQLVAATARFMVYGLLLLLLSVGAAALLVIDVVFDGRFAAWWAAGTMGWFGAWWYVVPMCNNRRRSRLG</sequence>
<name>A0ABX0Y1Q5_9ACTN</name>
<protein>
    <recommendedName>
        <fullName evidence="4">Amine oxidase</fullName>
    </recommendedName>
</protein>
<keyword evidence="1" id="KW-1133">Transmembrane helix</keyword>
<gene>
    <name evidence="2" type="ORF">HC031_20155</name>
</gene>
<evidence type="ECO:0000313" key="2">
    <source>
        <dbReference type="EMBL" id="NJC72011.1"/>
    </source>
</evidence>
<feature type="transmembrane region" description="Helical" evidence="1">
    <location>
        <begin position="29"/>
        <end position="49"/>
    </location>
</feature>
<feature type="transmembrane region" description="Helical" evidence="1">
    <location>
        <begin position="103"/>
        <end position="126"/>
    </location>
</feature>
<dbReference type="EMBL" id="JAATVY010000015">
    <property type="protein sequence ID" value="NJC72011.1"/>
    <property type="molecule type" value="Genomic_DNA"/>
</dbReference>
<evidence type="ECO:0000313" key="3">
    <source>
        <dbReference type="Proteomes" id="UP000722989"/>
    </source>
</evidence>
<evidence type="ECO:0008006" key="4">
    <source>
        <dbReference type="Google" id="ProtNLM"/>
    </source>
</evidence>
<keyword evidence="3" id="KW-1185">Reference proteome</keyword>
<keyword evidence="1" id="KW-0812">Transmembrane</keyword>
<dbReference type="Pfam" id="PF19853">
    <property type="entry name" value="DUF6328"/>
    <property type="match status" value="1"/>
</dbReference>
<dbReference type="InterPro" id="IPR046291">
    <property type="entry name" value="DUF6328"/>
</dbReference>
<dbReference type="RefSeq" id="WP_167926919.1">
    <property type="nucleotide sequence ID" value="NZ_JAATVY010000015.1"/>
</dbReference>
<proteinExistence type="predicted"/>
<reference evidence="2 3" key="1">
    <citation type="submission" date="2020-03" db="EMBL/GenBank/DDBJ databases">
        <title>WGS of the type strain of Planosporangium spp.</title>
        <authorList>
            <person name="Thawai C."/>
        </authorList>
    </citation>
    <scope>NUCLEOTIDE SEQUENCE [LARGE SCALE GENOMIC DNA]</scope>
    <source>
        <strain evidence="2 3">TBRC 5610</strain>
    </source>
</reference>
<dbReference type="Proteomes" id="UP000722989">
    <property type="component" value="Unassembled WGS sequence"/>
</dbReference>
<feature type="transmembrane region" description="Helical" evidence="1">
    <location>
        <begin position="132"/>
        <end position="150"/>
    </location>
</feature>
<keyword evidence="1" id="KW-0472">Membrane</keyword>
<feature type="transmembrane region" description="Helical" evidence="1">
    <location>
        <begin position="61"/>
        <end position="82"/>
    </location>
</feature>
<evidence type="ECO:0000256" key="1">
    <source>
        <dbReference type="SAM" id="Phobius"/>
    </source>
</evidence>
<organism evidence="2 3">
    <name type="scientific">Planosporangium thailandense</name>
    <dbReference type="NCBI Taxonomy" id="765197"/>
    <lineage>
        <taxon>Bacteria</taxon>
        <taxon>Bacillati</taxon>
        <taxon>Actinomycetota</taxon>
        <taxon>Actinomycetes</taxon>
        <taxon>Micromonosporales</taxon>
        <taxon>Micromonosporaceae</taxon>
        <taxon>Planosporangium</taxon>
    </lineage>
</organism>
<comment type="caution">
    <text evidence="2">The sequence shown here is derived from an EMBL/GenBank/DDBJ whole genome shotgun (WGS) entry which is preliminary data.</text>
</comment>
<accession>A0ABX0Y1Q5</accession>